<dbReference type="AlphaFoldDB" id="A0A7W6E5P3"/>
<proteinExistence type="predicted"/>
<organism evidence="1 2">
    <name type="scientific">Sulfitobacter undariae</name>
    <dbReference type="NCBI Taxonomy" id="1563671"/>
    <lineage>
        <taxon>Bacteria</taxon>
        <taxon>Pseudomonadati</taxon>
        <taxon>Pseudomonadota</taxon>
        <taxon>Alphaproteobacteria</taxon>
        <taxon>Rhodobacterales</taxon>
        <taxon>Roseobacteraceae</taxon>
        <taxon>Sulfitobacter</taxon>
    </lineage>
</organism>
<name>A0A7W6E5P3_9RHOB</name>
<dbReference type="SUPFAM" id="SSF56399">
    <property type="entry name" value="ADP-ribosylation"/>
    <property type="match status" value="1"/>
</dbReference>
<dbReference type="Proteomes" id="UP000530268">
    <property type="component" value="Unassembled WGS sequence"/>
</dbReference>
<accession>A0A7W6E5P3</accession>
<comment type="caution">
    <text evidence="1">The sequence shown here is derived from an EMBL/GenBank/DDBJ whole genome shotgun (WGS) entry which is preliminary data.</text>
</comment>
<gene>
    <name evidence="1" type="ORF">GGR95_002867</name>
</gene>
<evidence type="ECO:0000313" key="2">
    <source>
        <dbReference type="Proteomes" id="UP000530268"/>
    </source>
</evidence>
<dbReference type="RefSeq" id="WP_184566935.1">
    <property type="nucleotide sequence ID" value="NZ_JACIEI010000012.1"/>
</dbReference>
<reference evidence="1 2" key="1">
    <citation type="submission" date="2020-08" db="EMBL/GenBank/DDBJ databases">
        <title>Genomic Encyclopedia of Type Strains, Phase IV (KMG-IV): sequencing the most valuable type-strain genomes for metagenomic binning, comparative biology and taxonomic classification.</title>
        <authorList>
            <person name="Goeker M."/>
        </authorList>
    </citation>
    <scope>NUCLEOTIDE SEQUENCE [LARGE SCALE GENOMIC DNA]</scope>
    <source>
        <strain evidence="1 2">DSM 102234</strain>
    </source>
</reference>
<evidence type="ECO:0000313" key="1">
    <source>
        <dbReference type="EMBL" id="MBB3995215.1"/>
    </source>
</evidence>
<sequence length="181" mass="20182">MQQGDKDSAKHVYLDIWNPFVAWNVSRGGFASADVLLTNRGFSETSIPLSPWSEALFRAGNESKLVVEFKLEVMRREHFPKEVSRLSGILLFACIEDVAALWKTKGWGAHFEDKNLADVGVQATATSKLDANWMSMLVCRDGTLASDWQAKARAYWNGESALNSTPIWETIPASRDGLVIF</sequence>
<protein>
    <submittedName>
        <fullName evidence="1">Uncharacterized protein</fullName>
    </submittedName>
</protein>
<keyword evidence="2" id="KW-1185">Reference proteome</keyword>
<dbReference type="EMBL" id="JACIEI010000012">
    <property type="protein sequence ID" value="MBB3995215.1"/>
    <property type="molecule type" value="Genomic_DNA"/>
</dbReference>